<feature type="transmembrane region" description="Helical" evidence="6">
    <location>
        <begin position="39"/>
        <end position="62"/>
    </location>
</feature>
<sequence length="154" mass="17240">MIAATQPNDQAPEDISRTLQAHLYISHFLSTWNSRLFEFAAVLFLASIFPHTLLPMSVYALVRSGAAILFAQPIGSLIDKGNRLTVVRISIVGQRLAVAASCGLFWVLEQQRDNIKGQLKTGLFERDWVVVITEGNEPARRCMYSAYSEREETP</sequence>
<evidence type="ECO:0000256" key="1">
    <source>
        <dbReference type="ARBA" id="ARBA00004141"/>
    </source>
</evidence>
<dbReference type="Proteomes" id="UP000293360">
    <property type="component" value="Unassembled WGS sequence"/>
</dbReference>
<keyword evidence="2 6" id="KW-0813">Transport</keyword>
<evidence type="ECO:0000256" key="2">
    <source>
        <dbReference type="ARBA" id="ARBA00022448"/>
    </source>
</evidence>
<comment type="subcellular location">
    <subcellularLocation>
        <location evidence="1 6">Membrane</location>
        <topology evidence="1 6">Multi-pass membrane protein</topology>
    </subcellularLocation>
</comment>
<comment type="function">
    <text evidence="6">May be involved in iron transport and iron homeostasis.</text>
</comment>
<dbReference type="PANTHER" id="PTHR11660">
    <property type="entry name" value="SOLUTE CARRIER FAMILY 40 MEMBER"/>
    <property type="match status" value="1"/>
</dbReference>
<gene>
    <name evidence="7" type="ORF">DL764_008272</name>
</gene>
<dbReference type="InterPro" id="IPR009716">
    <property type="entry name" value="Ferroportin-1"/>
</dbReference>
<evidence type="ECO:0000313" key="8">
    <source>
        <dbReference type="Proteomes" id="UP000293360"/>
    </source>
</evidence>
<reference evidence="7 8" key="1">
    <citation type="submission" date="2018-06" db="EMBL/GenBank/DDBJ databases">
        <title>Complete Genomes of Monosporascus.</title>
        <authorList>
            <person name="Robinson A.J."/>
            <person name="Natvig D.O."/>
        </authorList>
    </citation>
    <scope>NUCLEOTIDE SEQUENCE [LARGE SCALE GENOMIC DNA]</scope>
    <source>
        <strain evidence="7 8">CBS 110550</strain>
    </source>
</reference>
<keyword evidence="6" id="KW-0406">Ion transport</keyword>
<proteinExistence type="inferred from homology"/>
<comment type="caution">
    <text evidence="6">Lacks conserved residue(s) required for the propagation of feature annotation.</text>
</comment>
<protein>
    <recommendedName>
        <fullName evidence="6">Solute carrier family 40 member</fullName>
    </recommendedName>
</protein>
<evidence type="ECO:0000256" key="6">
    <source>
        <dbReference type="RuleBase" id="RU365065"/>
    </source>
</evidence>
<keyword evidence="4 6" id="KW-1133">Transmembrane helix</keyword>
<organism evidence="7 8">
    <name type="scientific">Monosporascus ibericus</name>
    <dbReference type="NCBI Taxonomy" id="155417"/>
    <lineage>
        <taxon>Eukaryota</taxon>
        <taxon>Fungi</taxon>
        <taxon>Dikarya</taxon>
        <taxon>Ascomycota</taxon>
        <taxon>Pezizomycotina</taxon>
        <taxon>Sordariomycetes</taxon>
        <taxon>Xylariomycetidae</taxon>
        <taxon>Xylariales</taxon>
        <taxon>Xylariales incertae sedis</taxon>
        <taxon>Monosporascus</taxon>
    </lineage>
</organism>
<accession>A0A4Q4T030</accession>
<evidence type="ECO:0000256" key="3">
    <source>
        <dbReference type="ARBA" id="ARBA00022692"/>
    </source>
</evidence>
<dbReference type="PANTHER" id="PTHR11660:SF57">
    <property type="entry name" value="SOLUTE CARRIER FAMILY 40 MEMBER"/>
    <property type="match status" value="1"/>
</dbReference>
<dbReference type="OrthoDB" id="648861at2759"/>
<dbReference type="AlphaFoldDB" id="A0A4Q4T030"/>
<name>A0A4Q4T030_9PEZI</name>
<keyword evidence="5 6" id="KW-0472">Membrane</keyword>
<dbReference type="EMBL" id="QJNU01000631">
    <property type="protein sequence ID" value="RYO91537.1"/>
    <property type="molecule type" value="Genomic_DNA"/>
</dbReference>
<keyword evidence="3 6" id="KW-0812">Transmembrane</keyword>
<dbReference type="Pfam" id="PF06963">
    <property type="entry name" value="FPN1"/>
    <property type="match status" value="1"/>
</dbReference>
<comment type="similarity">
    <text evidence="6">Belongs to the ferroportin (FP) (TC 2.A.100) family. SLC40A subfamily.</text>
</comment>
<dbReference type="GO" id="GO:0016020">
    <property type="term" value="C:membrane"/>
    <property type="evidence" value="ECO:0007669"/>
    <property type="project" value="UniProtKB-SubCell"/>
</dbReference>
<evidence type="ECO:0000313" key="7">
    <source>
        <dbReference type="EMBL" id="RYO91537.1"/>
    </source>
</evidence>
<keyword evidence="8" id="KW-1185">Reference proteome</keyword>
<dbReference type="STRING" id="155417.A0A4Q4T030"/>
<evidence type="ECO:0000256" key="4">
    <source>
        <dbReference type="ARBA" id="ARBA00022989"/>
    </source>
</evidence>
<evidence type="ECO:0000256" key="5">
    <source>
        <dbReference type="ARBA" id="ARBA00023136"/>
    </source>
</evidence>
<dbReference type="GO" id="GO:0005381">
    <property type="term" value="F:iron ion transmembrane transporter activity"/>
    <property type="evidence" value="ECO:0007669"/>
    <property type="project" value="UniProtKB-UniRule"/>
</dbReference>
<comment type="caution">
    <text evidence="7">The sequence shown here is derived from an EMBL/GenBank/DDBJ whole genome shotgun (WGS) entry which is preliminary data.</text>
</comment>